<comment type="caution">
    <text evidence="2">The sequence shown here is derived from an EMBL/GenBank/DDBJ whole genome shotgun (WGS) entry which is preliminary data.</text>
</comment>
<accession>A0AA88MN96</accession>
<sequence>MSRWRSVRTSHSCSFTGPGSTENTKTKEVFQCEPSANWTLNSDHVDPVCGQRGTRLRDCEHRAQETAETLLRLSGDKESPRCLHH</sequence>
<dbReference type="Proteomes" id="UP001187415">
    <property type="component" value="Unassembled WGS sequence"/>
</dbReference>
<dbReference type="AlphaFoldDB" id="A0AA88MN96"/>
<feature type="compositionally biased region" description="Polar residues" evidence="1">
    <location>
        <begin position="9"/>
        <end position="23"/>
    </location>
</feature>
<evidence type="ECO:0000256" key="1">
    <source>
        <dbReference type="SAM" id="MobiDB-lite"/>
    </source>
</evidence>
<protein>
    <submittedName>
        <fullName evidence="2">Uncharacterized protein</fullName>
    </submittedName>
</protein>
<gene>
    <name evidence="2" type="ORF">Q5P01_013897</name>
</gene>
<organism evidence="2 3">
    <name type="scientific">Channa striata</name>
    <name type="common">Snakehead murrel</name>
    <name type="synonym">Ophicephalus striatus</name>
    <dbReference type="NCBI Taxonomy" id="64152"/>
    <lineage>
        <taxon>Eukaryota</taxon>
        <taxon>Metazoa</taxon>
        <taxon>Chordata</taxon>
        <taxon>Craniata</taxon>
        <taxon>Vertebrata</taxon>
        <taxon>Euteleostomi</taxon>
        <taxon>Actinopterygii</taxon>
        <taxon>Neopterygii</taxon>
        <taxon>Teleostei</taxon>
        <taxon>Neoteleostei</taxon>
        <taxon>Acanthomorphata</taxon>
        <taxon>Anabantaria</taxon>
        <taxon>Anabantiformes</taxon>
        <taxon>Channoidei</taxon>
        <taxon>Channidae</taxon>
        <taxon>Channa</taxon>
    </lineage>
</organism>
<evidence type="ECO:0000313" key="2">
    <source>
        <dbReference type="EMBL" id="KAK2840157.1"/>
    </source>
</evidence>
<name>A0AA88MN96_CHASR</name>
<evidence type="ECO:0000313" key="3">
    <source>
        <dbReference type="Proteomes" id="UP001187415"/>
    </source>
</evidence>
<feature type="region of interest" description="Disordered" evidence="1">
    <location>
        <begin position="1"/>
        <end position="26"/>
    </location>
</feature>
<proteinExistence type="predicted"/>
<reference evidence="2" key="1">
    <citation type="submission" date="2023-07" db="EMBL/GenBank/DDBJ databases">
        <title>Chromosome-level Genome Assembly of Striped Snakehead (Channa striata).</title>
        <authorList>
            <person name="Liu H."/>
        </authorList>
    </citation>
    <scope>NUCLEOTIDE SEQUENCE</scope>
    <source>
        <strain evidence="2">Gz</strain>
        <tissue evidence="2">Muscle</tissue>
    </source>
</reference>
<keyword evidence="3" id="KW-1185">Reference proteome</keyword>
<dbReference type="EMBL" id="JAUPFM010000010">
    <property type="protein sequence ID" value="KAK2840157.1"/>
    <property type="molecule type" value="Genomic_DNA"/>
</dbReference>